<accession>A0A0P7ZD64</accession>
<reference evidence="2 3" key="1">
    <citation type="submission" date="2015-09" db="EMBL/GenBank/DDBJ databases">
        <title>A metagenomics-based metabolic model of nitrate-dependent anaerobic oxidation of methane by Methanoperedens-like archaea.</title>
        <authorList>
            <person name="Arshad A."/>
            <person name="Speth D.R."/>
            <person name="De Graaf R.M."/>
            <person name="Op Den Camp H.J."/>
            <person name="Jetten M.S."/>
            <person name="Welte C.U."/>
        </authorList>
    </citation>
    <scope>NUCLEOTIDE SEQUENCE [LARGE SCALE GENOMIC DNA]</scope>
</reference>
<dbReference type="Pfam" id="PF01850">
    <property type="entry name" value="PIN"/>
    <property type="match status" value="1"/>
</dbReference>
<evidence type="ECO:0000313" key="2">
    <source>
        <dbReference type="EMBL" id="KPQ41414.1"/>
    </source>
</evidence>
<dbReference type="Gene3D" id="3.40.50.1010">
    <property type="entry name" value="5'-nuclease"/>
    <property type="match status" value="1"/>
</dbReference>
<proteinExistence type="predicted"/>
<dbReference type="EMBL" id="LKCM01000364">
    <property type="protein sequence ID" value="KPQ41414.1"/>
    <property type="molecule type" value="Genomic_DNA"/>
</dbReference>
<dbReference type="InterPro" id="IPR029060">
    <property type="entry name" value="PIN-like_dom_sf"/>
</dbReference>
<comment type="caution">
    <text evidence="2">The sequence shown here is derived from an EMBL/GenBank/DDBJ whole genome shotgun (WGS) entry which is preliminary data.</text>
</comment>
<dbReference type="Proteomes" id="UP000050360">
    <property type="component" value="Unassembled WGS sequence"/>
</dbReference>
<gene>
    <name evidence="2" type="ORF">MPEBLZ_04055</name>
</gene>
<dbReference type="SUPFAM" id="SSF88723">
    <property type="entry name" value="PIN domain-like"/>
    <property type="match status" value="1"/>
</dbReference>
<dbReference type="InterPro" id="IPR002716">
    <property type="entry name" value="PIN_dom"/>
</dbReference>
<organism evidence="2 3">
    <name type="scientific">Candidatus Methanoperedens nitratireducens</name>
    <dbReference type="NCBI Taxonomy" id="1392998"/>
    <lineage>
        <taxon>Archaea</taxon>
        <taxon>Methanobacteriati</taxon>
        <taxon>Methanobacteriota</taxon>
        <taxon>Stenosarchaea group</taxon>
        <taxon>Methanomicrobia</taxon>
        <taxon>Methanosarcinales</taxon>
        <taxon>ANME-2 cluster</taxon>
        <taxon>Candidatus Methanoperedentaceae</taxon>
        <taxon>Candidatus Methanoperedens</taxon>
    </lineage>
</organism>
<sequence length="69" mass="8159">MTCFYWNSRNILKNFIKYFPKNEIVDIVHAATCLQENSILITNDKHFDKISQNKIIEVWSISEAIENLL</sequence>
<feature type="domain" description="PIN" evidence="1">
    <location>
        <begin position="22"/>
        <end position="51"/>
    </location>
</feature>
<protein>
    <recommendedName>
        <fullName evidence="1">PIN domain-containing protein</fullName>
    </recommendedName>
</protein>
<evidence type="ECO:0000259" key="1">
    <source>
        <dbReference type="Pfam" id="PF01850"/>
    </source>
</evidence>
<name>A0A0P7ZD64_9EURY</name>
<evidence type="ECO:0000313" key="3">
    <source>
        <dbReference type="Proteomes" id="UP000050360"/>
    </source>
</evidence>
<dbReference type="AlphaFoldDB" id="A0A0P7ZD64"/>